<dbReference type="Proteomes" id="UP001593940">
    <property type="component" value="Unassembled WGS sequence"/>
</dbReference>
<gene>
    <name evidence="2" type="ORF">ACETIH_11475</name>
</gene>
<protein>
    <submittedName>
        <fullName evidence="2">Uncharacterized protein</fullName>
    </submittedName>
</protein>
<name>A0ABV6Y804_9HYPH</name>
<organism evidence="2 3">
    <name type="scientific">Microvirga arabica</name>
    <dbReference type="NCBI Taxonomy" id="1128671"/>
    <lineage>
        <taxon>Bacteria</taxon>
        <taxon>Pseudomonadati</taxon>
        <taxon>Pseudomonadota</taxon>
        <taxon>Alphaproteobacteria</taxon>
        <taxon>Hyphomicrobiales</taxon>
        <taxon>Methylobacteriaceae</taxon>
        <taxon>Microvirga</taxon>
    </lineage>
</organism>
<comment type="caution">
    <text evidence="2">The sequence shown here is derived from an EMBL/GenBank/DDBJ whole genome shotgun (WGS) entry which is preliminary data.</text>
</comment>
<feature type="chain" id="PRO_5045259001" evidence="1">
    <location>
        <begin position="25"/>
        <end position="137"/>
    </location>
</feature>
<reference evidence="2 3" key="1">
    <citation type="submission" date="2024-09" db="EMBL/GenBank/DDBJ databases">
        <title>Nodulacao em especies de Leguminosae Basais da Amazonia e Caracterizacao dos Rizobios e Bacterias Associadas aos Nodulos.</title>
        <authorList>
            <person name="Jambeiro I.C.A."/>
            <person name="Lopes I.S."/>
            <person name="Aguiar E.R.G.R."/>
            <person name="Santos A.F.J."/>
            <person name="Dos Santos J.M.F."/>
            <person name="Gross E."/>
        </authorList>
    </citation>
    <scope>NUCLEOTIDE SEQUENCE [LARGE SCALE GENOMIC DNA]</scope>
    <source>
        <strain evidence="2 3">BRUESC1165</strain>
    </source>
</reference>
<proteinExistence type="predicted"/>
<keyword evidence="3" id="KW-1185">Reference proteome</keyword>
<dbReference type="RefSeq" id="WP_377029751.1">
    <property type="nucleotide sequence ID" value="NZ_JBHOMY010000029.1"/>
</dbReference>
<accession>A0ABV6Y804</accession>
<keyword evidence="1" id="KW-0732">Signal</keyword>
<sequence length="137" mass="16421">MSIGWKKVVLGTLAALALGGAAQASEVSITIRTNDRLPQRVADYDGDLFERRQYSRTEHRYEHRDPDRYYGRPVPEWRERKHHRGEYRSIPVVDRHEWHQPVYARPHWRHQGGCKIIINERVNRWGERVQVRKEICR</sequence>
<evidence type="ECO:0000256" key="1">
    <source>
        <dbReference type="SAM" id="SignalP"/>
    </source>
</evidence>
<feature type="signal peptide" evidence="1">
    <location>
        <begin position="1"/>
        <end position="24"/>
    </location>
</feature>
<evidence type="ECO:0000313" key="2">
    <source>
        <dbReference type="EMBL" id="MFC1457325.1"/>
    </source>
</evidence>
<evidence type="ECO:0000313" key="3">
    <source>
        <dbReference type="Proteomes" id="UP001593940"/>
    </source>
</evidence>
<dbReference type="EMBL" id="JBHOMY010000029">
    <property type="protein sequence ID" value="MFC1457325.1"/>
    <property type="molecule type" value="Genomic_DNA"/>
</dbReference>